<evidence type="ECO:0000313" key="2">
    <source>
        <dbReference type="EMBL" id="CAI8049349.1"/>
    </source>
</evidence>
<organism evidence="2 3">
    <name type="scientific">Geodia barretti</name>
    <name type="common">Barrett's horny sponge</name>
    <dbReference type="NCBI Taxonomy" id="519541"/>
    <lineage>
        <taxon>Eukaryota</taxon>
        <taxon>Metazoa</taxon>
        <taxon>Porifera</taxon>
        <taxon>Demospongiae</taxon>
        <taxon>Heteroscleromorpha</taxon>
        <taxon>Tetractinellida</taxon>
        <taxon>Astrophorina</taxon>
        <taxon>Geodiidae</taxon>
        <taxon>Geodia</taxon>
    </lineage>
</organism>
<dbReference type="Proteomes" id="UP001174909">
    <property type="component" value="Unassembled WGS sequence"/>
</dbReference>
<dbReference type="Gene3D" id="3.10.620.30">
    <property type="match status" value="1"/>
</dbReference>
<dbReference type="AlphaFoldDB" id="A0AA35TJU5"/>
<dbReference type="InterPro" id="IPR013589">
    <property type="entry name" value="Bac_transglu_N"/>
</dbReference>
<accession>A0AA35TJU5</accession>
<evidence type="ECO:0000313" key="3">
    <source>
        <dbReference type="Proteomes" id="UP001174909"/>
    </source>
</evidence>
<keyword evidence="3" id="KW-1185">Reference proteome</keyword>
<feature type="domain" description="Transglutaminase-like" evidence="1">
    <location>
        <begin position="176"/>
        <end position="236"/>
    </location>
</feature>
<protein>
    <submittedName>
        <fullName evidence="2">Uncharacterized protein ML0607</fullName>
    </submittedName>
</protein>
<sequence length="302" mass="32670">MQANLGSSINYAGLQVSYTYGARYIYTEIVILNDNFLRLSACVDAFQTPMSSSVITVPAARPVQYMDRQGNPTHRVRLTAPHTELTILAVGNVRLISPPWAIEEVAMSVLSYDAGSDEYLSPTPMVDPEKVADAARQIADGSQGLLEVVDSVVGWVYSNITYIRGSTTVATTAEQVMQTRQGVCQDMTHLAMGMLRALGIPTRYVSGLMSGQVGETHAWLEFLHPTLGWLPSDPTRGQPIARGMDLVKFAAGRDYTQASPIEGSFVSKGAGWLDVVVAQVTPSLESMSFDDAMSLIENAKSA</sequence>
<dbReference type="PANTHER" id="PTHR33490">
    <property type="entry name" value="BLR5614 PROTEIN-RELATED"/>
    <property type="match status" value="1"/>
</dbReference>
<dbReference type="PANTHER" id="PTHR33490:SF6">
    <property type="entry name" value="SLL1049 PROTEIN"/>
    <property type="match status" value="1"/>
</dbReference>
<name>A0AA35TJU5_GEOBA</name>
<dbReference type="SUPFAM" id="SSF54001">
    <property type="entry name" value="Cysteine proteinases"/>
    <property type="match status" value="1"/>
</dbReference>
<gene>
    <name evidence="2" type="ORF">GBAR_LOCUS27180</name>
</gene>
<dbReference type="Pfam" id="PF08379">
    <property type="entry name" value="Bact_transglu_N"/>
    <property type="match status" value="1"/>
</dbReference>
<dbReference type="SMART" id="SM00460">
    <property type="entry name" value="TGc"/>
    <property type="match status" value="1"/>
</dbReference>
<dbReference type="InterPro" id="IPR038765">
    <property type="entry name" value="Papain-like_cys_pep_sf"/>
</dbReference>
<comment type="caution">
    <text evidence="2">The sequence shown here is derived from an EMBL/GenBank/DDBJ whole genome shotgun (WGS) entry which is preliminary data.</text>
</comment>
<dbReference type="EMBL" id="CASHTH010003785">
    <property type="protein sequence ID" value="CAI8049349.1"/>
    <property type="molecule type" value="Genomic_DNA"/>
</dbReference>
<proteinExistence type="predicted"/>
<dbReference type="Pfam" id="PF01841">
    <property type="entry name" value="Transglut_core"/>
    <property type="match status" value="1"/>
</dbReference>
<dbReference type="InterPro" id="IPR002931">
    <property type="entry name" value="Transglutaminase-like"/>
</dbReference>
<reference evidence="2" key="1">
    <citation type="submission" date="2023-03" db="EMBL/GenBank/DDBJ databases">
        <authorList>
            <person name="Steffen K."/>
            <person name="Cardenas P."/>
        </authorList>
    </citation>
    <scope>NUCLEOTIDE SEQUENCE</scope>
</reference>
<evidence type="ECO:0000259" key="1">
    <source>
        <dbReference type="SMART" id="SM00460"/>
    </source>
</evidence>